<evidence type="ECO:0000313" key="2">
    <source>
        <dbReference type="EMBL" id="TDP96125.1"/>
    </source>
</evidence>
<reference evidence="2 3" key="1">
    <citation type="submission" date="2019-03" db="EMBL/GenBank/DDBJ databases">
        <title>Genomic Encyclopedia of Type Strains, Phase IV (KMG-IV): sequencing the most valuable type-strain genomes for metagenomic binning, comparative biology and taxonomic classification.</title>
        <authorList>
            <person name="Goeker M."/>
        </authorList>
    </citation>
    <scope>NUCLEOTIDE SEQUENCE [LARGE SCALE GENOMIC DNA]</scope>
    <source>
        <strain evidence="2 3">DSM 45361</strain>
    </source>
</reference>
<dbReference type="Proteomes" id="UP000295444">
    <property type="component" value="Unassembled WGS sequence"/>
</dbReference>
<sequence>MASEALPPGPGLAGTPEPPYYAVIFSSRLGPDDEGYHETAQRMDDLVREQPGFLGADYARGEDRVGITVAYFQDEESIKNWRADLEHAQARARGRGQWYDAFRLRVAKVERQYGFTRDTP</sequence>
<dbReference type="PANTHER" id="PTHR37811:SF2">
    <property type="entry name" value="ABM DOMAIN-CONTAINING PROTEIN"/>
    <property type="match status" value="1"/>
</dbReference>
<dbReference type="PANTHER" id="PTHR37811">
    <property type="entry name" value="BLL5343 PROTEIN"/>
    <property type="match status" value="1"/>
</dbReference>
<organism evidence="2 3">
    <name type="scientific">Labedaea rhizosphaerae</name>
    <dbReference type="NCBI Taxonomy" id="598644"/>
    <lineage>
        <taxon>Bacteria</taxon>
        <taxon>Bacillati</taxon>
        <taxon>Actinomycetota</taxon>
        <taxon>Actinomycetes</taxon>
        <taxon>Pseudonocardiales</taxon>
        <taxon>Pseudonocardiaceae</taxon>
        <taxon>Labedaea</taxon>
    </lineage>
</organism>
<dbReference type="GO" id="GO:0004497">
    <property type="term" value="F:monooxygenase activity"/>
    <property type="evidence" value="ECO:0007669"/>
    <property type="project" value="UniProtKB-KW"/>
</dbReference>
<comment type="caution">
    <text evidence="2">The sequence shown here is derived from an EMBL/GenBank/DDBJ whole genome shotgun (WGS) entry which is preliminary data.</text>
</comment>
<evidence type="ECO:0000259" key="1">
    <source>
        <dbReference type="Pfam" id="PF03992"/>
    </source>
</evidence>
<dbReference type="InterPro" id="IPR007138">
    <property type="entry name" value="ABM_dom"/>
</dbReference>
<proteinExistence type="predicted"/>
<gene>
    <name evidence="2" type="ORF">EV186_104105</name>
</gene>
<keyword evidence="2" id="KW-0503">Monooxygenase</keyword>
<dbReference type="InterPro" id="IPR011008">
    <property type="entry name" value="Dimeric_a/b-barrel"/>
</dbReference>
<dbReference type="EMBL" id="SNXZ01000004">
    <property type="protein sequence ID" value="TDP96125.1"/>
    <property type="molecule type" value="Genomic_DNA"/>
</dbReference>
<dbReference type="Gene3D" id="3.30.70.100">
    <property type="match status" value="1"/>
</dbReference>
<keyword evidence="3" id="KW-1185">Reference proteome</keyword>
<evidence type="ECO:0000313" key="3">
    <source>
        <dbReference type="Proteomes" id="UP000295444"/>
    </source>
</evidence>
<name>A0A4R6SB77_LABRH</name>
<dbReference type="AlphaFoldDB" id="A0A4R6SB77"/>
<accession>A0A4R6SB77</accession>
<dbReference type="SUPFAM" id="SSF54909">
    <property type="entry name" value="Dimeric alpha+beta barrel"/>
    <property type="match status" value="1"/>
</dbReference>
<dbReference type="InterPro" id="IPR052936">
    <property type="entry name" value="Jasmonate_Hydroxylase-like"/>
</dbReference>
<feature type="domain" description="ABM" evidence="1">
    <location>
        <begin position="34"/>
        <end position="92"/>
    </location>
</feature>
<dbReference type="Pfam" id="PF03992">
    <property type="entry name" value="ABM"/>
    <property type="match status" value="1"/>
</dbReference>
<dbReference type="RefSeq" id="WP_243754222.1">
    <property type="nucleotide sequence ID" value="NZ_SNXZ01000004.1"/>
</dbReference>
<keyword evidence="2" id="KW-0560">Oxidoreductase</keyword>
<protein>
    <submittedName>
        <fullName evidence="2">Heme-degrading monooxygenase HmoA</fullName>
    </submittedName>
</protein>